<dbReference type="InterPro" id="IPR032866">
    <property type="entry name" value="Prok_Ub"/>
</dbReference>
<dbReference type="InterPro" id="IPR022289">
    <property type="entry name" value="PRTRC_protein-C"/>
</dbReference>
<sequence length="72" mass="8140">MLETKLLPRVFVHTENGQKIHLTDPNEDFSPEAVCNYYANLYAILTTAKISGPEFVDDCREYEFVSTIGVKG</sequence>
<evidence type="ECO:0000313" key="4">
    <source>
        <dbReference type="Proteomes" id="UP000251402"/>
    </source>
</evidence>
<dbReference type="OrthoDB" id="6912309at2"/>
<protein>
    <submittedName>
        <fullName evidence="2">PRTRC system protein C</fullName>
    </submittedName>
</protein>
<dbReference type="EMBL" id="CP043451">
    <property type="protein sequence ID" value="QEM06179.1"/>
    <property type="molecule type" value="Genomic_DNA"/>
</dbReference>
<dbReference type="EMBL" id="CP043450">
    <property type="protein sequence ID" value="QEM13696.1"/>
    <property type="molecule type" value="Genomic_DNA"/>
</dbReference>
<dbReference type="NCBIfam" id="TIGR03738">
    <property type="entry name" value="PRTRC_C"/>
    <property type="match status" value="1"/>
</dbReference>
<dbReference type="AlphaFoldDB" id="A0A364WWI7"/>
<dbReference type="Proteomes" id="UP000250557">
    <property type="component" value="Chromosome"/>
</dbReference>
<evidence type="ECO:0000313" key="3">
    <source>
        <dbReference type="Proteomes" id="UP000250557"/>
    </source>
</evidence>
<dbReference type="RefSeq" id="WP_112571094.1">
    <property type="nucleotide sequence ID" value="NZ_CP043450.1"/>
</dbReference>
<proteinExistence type="predicted"/>
<dbReference type="Proteomes" id="UP000251402">
    <property type="component" value="Chromosome"/>
</dbReference>
<keyword evidence="4" id="KW-1185">Reference proteome</keyword>
<reference evidence="2 3" key="1">
    <citation type="submission" date="2019-08" db="EMBL/GenBank/DDBJ databases">
        <title>Comparative genome analysis confer to the adaptation heavy metal polluted environment.</title>
        <authorList>
            <person name="Li Y."/>
        </authorList>
    </citation>
    <scope>NUCLEOTIDE SEQUENCE [LARGE SCALE GENOMIC DNA]</scope>
    <source>
        <strain evidence="2">P1</strain>
        <strain evidence="1 3">P2</strain>
    </source>
</reference>
<evidence type="ECO:0000313" key="1">
    <source>
        <dbReference type="EMBL" id="QEM06179.1"/>
    </source>
</evidence>
<dbReference type="Pfam" id="PF14454">
    <property type="entry name" value="Prok_Ub"/>
    <property type="match status" value="1"/>
</dbReference>
<organism evidence="2 4">
    <name type="scientific">Mucilaginibacter rubeus</name>
    <dbReference type="NCBI Taxonomy" id="2027860"/>
    <lineage>
        <taxon>Bacteria</taxon>
        <taxon>Pseudomonadati</taxon>
        <taxon>Bacteroidota</taxon>
        <taxon>Sphingobacteriia</taxon>
        <taxon>Sphingobacteriales</taxon>
        <taxon>Sphingobacteriaceae</taxon>
        <taxon>Mucilaginibacter</taxon>
    </lineage>
</organism>
<gene>
    <name evidence="2" type="ORF">DEO27_028010</name>
    <name evidence="1" type="ORF">DIU31_022655</name>
</gene>
<name>A0A364WWI7_9SPHI</name>
<evidence type="ECO:0000313" key="2">
    <source>
        <dbReference type="EMBL" id="QEM13696.1"/>
    </source>
</evidence>
<accession>A0A364WWI7</accession>
<dbReference type="KEGG" id="mrub:DEO27_028010"/>